<keyword evidence="10" id="KW-1185">Reference proteome</keyword>
<dbReference type="PIRSF" id="PIRSF006066">
    <property type="entry name" value="HI0050"/>
    <property type="match status" value="1"/>
</dbReference>
<evidence type="ECO:0000256" key="1">
    <source>
        <dbReference type="ARBA" id="ARBA00004429"/>
    </source>
</evidence>
<evidence type="ECO:0000313" key="10">
    <source>
        <dbReference type="Proteomes" id="UP001300012"/>
    </source>
</evidence>
<dbReference type="InterPro" id="IPR010656">
    <property type="entry name" value="DctM"/>
</dbReference>
<dbReference type="Pfam" id="PF06808">
    <property type="entry name" value="DctM"/>
    <property type="match status" value="1"/>
</dbReference>
<dbReference type="PANTHER" id="PTHR33362:SF2">
    <property type="entry name" value="TRAP TRANSPORTER LARGE PERMEASE PROTEIN"/>
    <property type="match status" value="1"/>
</dbReference>
<dbReference type="Proteomes" id="UP001300012">
    <property type="component" value="Unassembled WGS sequence"/>
</dbReference>
<evidence type="ECO:0000313" key="9">
    <source>
        <dbReference type="EMBL" id="MCR8633824.1"/>
    </source>
</evidence>
<feature type="domain" description="TRAP C4-dicarboxylate transport system permease DctM subunit" evidence="8">
    <location>
        <begin position="13"/>
        <end position="421"/>
    </location>
</feature>
<feature type="transmembrane region" description="Helical" evidence="7">
    <location>
        <begin position="51"/>
        <end position="73"/>
    </location>
</feature>
<feature type="transmembrane region" description="Helical" evidence="7">
    <location>
        <begin position="339"/>
        <end position="358"/>
    </location>
</feature>
<feature type="transmembrane region" description="Helical" evidence="7">
    <location>
        <begin position="247"/>
        <end position="265"/>
    </location>
</feature>
<keyword evidence="6 7" id="KW-0472">Membrane</keyword>
<protein>
    <submittedName>
        <fullName evidence="9">TRAP transporter large permease</fullName>
    </submittedName>
</protein>
<dbReference type="InterPro" id="IPR004681">
    <property type="entry name" value="TRAP_DctM"/>
</dbReference>
<evidence type="ECO:0000256" key="7">
    <source>
        <dbReference type="SAM" id="Phobius"/>
    </source>
</evidence>
<sequence length="432" mass="46426">MEEATIAVLILSVSFVLFMILRFPISLTLALSTLLTVMYLEIPLAVVGQRMVQGISSYSLLTIPFFILAGHMMSEGKLALRLVNFAQLIVGRVRGGLAMVNSVACMFFGNISGSAVADVSSIGSVMIPMMKKKGYDTDYAVGVTVSSAIQGVVVPPSHNLVLYSLAAGGGVSIASLFLAGIVPGIILCISLMATSYVYAIKRGYAKGDPIQRKDVPKIVLDGVMSLLTAAIILGGIFTGWFTATESGALACLYAFILTFVVYRDIPVSRMWLILKKTFRTVSMVLFLIAASDAFSWLLAYLKIPGMVTDLMLGISDSPIIILLIINILLLILGAPMDMAPLILIMTPILLPVVTHLGMDPVHFGIIMMLNLGIGLLTPPVGTVLFVGCAIGKISISQGTKAMMPFFYVMCVVLLVLTYIPDLVMWLPNMMKH</sequence>
<evidence type="ECO:0000256" key="5">
    <source>
        <dbReference type="ARBA" id="ARBA00022989"/>
    </source>
</evidence>
<keyword evidence="3" id="KW-0997">Cell inner membrane</keyword>
<comment type="subcellular location">
    <subcellularLocation>
        <location evidence="1">Cell inner membrane</location>
        <topology evidence="1">Multi-pass membrane protein</topology>
    </subcellularLocation>
</comment>
<dbReference type="RefSeq" id="WP_258215390.1">
    <property type="nucleotide sequence ID" value="NZ_JANQBD010000016.1"/>
</dbReference>
<dbReference type="EMBL" id="JANQBD010000016">
    <property type="protein sequence ID" value="MCR8633824.1"/>
    <property type="molecule type" value="Genomic_DNA"/>
</dbReference>
<proteinExistence type="predicted"/>
<feature type="transmembrane region" description="Helical" evidence="7">
    <location>
        <begin position="173"/>
        <end position="198"/>
    </location>
</feature>
<feature type="transmembrane region" description="Helical" evidence="7">
    <location>
        <begin position="137"/>
        <end position="153"/>
    </location>
</feature>
<evidence type="ECO:0000256" key="4">
    <source>
        <dbReference type="ARBA" id="ARBA00022692"/>
    </source>
</evidence>
<comment type="caution">
    <text evidence="9">The sequence shown here is derived from an EMBL/GenBank/DDBJ whole genome shotgun (WGS) entry which is preliminary data.</text>
</comment>
<evidence type="ECO:0000256" key="2">
    <source>
        <dbReference type="ARBA" id="ARBA00022475"/>
    </source>
</evidence>
<feature type="transmembrane region" description="Helical" evidence="7">
    <location>
        <begin position="310"/>
        <end position="332"/>
    </location>
</feature>
<feature type="transmembrane region" description="Helical" evidence="7">
    <location>
        <begin position="405"/>
        <end position="426"/>
    </location>
</feature>
<evidence type="ECO:0000259" key="8">
    <source>
        <dbReference type="Pfam" id="PF06808"/>
    </source>
</evidence>
<feature type="transmembrane region" description="Helical" evidence="7">
    <location>
        <begin position="93"/>
        <end position="116"/>
    </location>
</feature>
<feature type="transmembrane region" description="Helical" evidence="7">
    <location>
        <begin position="277"/>
        <end position="298"/>
    </location>
</feature>
<keyword evidence="2" id="KW-1003">Cell membrane</keyword>
<evidence type="ECO:0000256" key="6">
    <source>
        <dbReference type="ARBA" id="ARBA00023136"/>
    </source>
</evidence>
<gene>
    <name evidence="9" type="ORF">NV381_21795</name>
</gene>
<feature type="transmembrane region" description="Helical" evidence="7">
    <location>
        <begin position="218"/>
        <end position="241"/>
    </location>
</feature>
<accession>A0ABT1YN51</accession>
<organism evidence="9 10">
    <name type="scientific">Paenibacillus radicis</name>
    <name type="common">ex Xue et al. 2023</name>
    <dbReference type="NCBI Taxonomy" id="2972489"/>
    <lineage>
        <taxon>Bacteria</taxon>
        <taxon>Bacillati</taxon>
        <taxon>Bacillota</taxon>
        <taxon>Bacilli</taxon>
        <taxon>Bacillales</taxon>
        <taxon>Paenibacillaceae</taxon>
        <taxon>Paenibacillus</taxon>
    </lineage>
</organism>
<dbReference type="NCBIfam" id="TIGR00786">
    <property type="entry name" value="dctM"/>
    <property type="match status" value="1"/>
</dbReference>
<reference evidence="9 10" key="1">
    <citation type="submission" date="2022-08" db="EMBL/GenBank/DDBJ databases">
        <title>Paenibacillus endoradicis sp. nov., Paenibacillus radicibacter sp. nov and Paenibacillus pararadicis sp. nov., three cold-adapted plant growth-promoting bacteria isolated from root of Larix gmelinii in Great Khingan.</title>
        <authorList>
            <person name="Xue H."/>
        </authorList>
    </citation>
    <scope>NUCLEOTIDE SEQUENCE [LARGE SCALE GENOMIC DNA]</scope>
    <source>
        <strain evidence="9 10">N5-1-1-5</strain>
    </source>
</reference>
<evidence type="ECO:0000256" key="3">
    <source>
        <dbReference type="ARBA" id="ARBA00022519"/>
    </source>
</evidence>
<name>A0ABT1YN51_9BACL</name>
<dbReference type="PANTHER" id="PTHR33362">
    <property type="entry name" value="SIALIC ACID TRAP TRANSPORTER PERMEASE PROTEIN SIAT-RELATED"/>
    <property type="match status" value="1"/>
</dbReference>
<keyword evidence="4 7" id="KW-0812">Transmembrane</keyword>
<feature type="transmembrane region" description="Helical" evidence="7">
    <location>
        <begin position="364"/>
        <end position="393"/>
    </location>
</feature>
<keyword evidence="5 7" id="KW-1133">Transmembrane helix</keyword>
<feature type="transmembrane region" description="Helical" evidence="7">
    <location>
        <begin position="6"/>
        <end position="39"/>
    </location>
</feature>